<feature type="transmembrane region" description="Helical" evidence="8">
    <location>
        <begin position="36"/>
        <end position="59"/>
    </location>
</feature>
<evidence type="ECO:0000256" key="1">
    <source>
        <dbReference type="ARBA" id="ARBA00004141"/>
    </source>
</evidence>
<feature type="transmembrane region" description="Helical" evidence="8">
    <location>
        <begin position="339"/>
        <end position="359"/>
    </location>
</feature>
<dbReference type="PANTHER" id="PTHR48086">
    <property type="entry name" value="SODIUM/PROLINE SYMPORTER-RELATED"/>
    <property type="match status" value="1"/>
</dbReference>
<comment type="similarity">
    <text evidence="2 7">Belongs to the sodium:solute symporter (SSF) (TC 2.A.21) family.</text>
</comment>
<feature type="transmembrane region" description="Helical" evidence="8">
    <location>
        <begin position="113"/>
        <end position="137"/>
    </location>
</feature>
<feature type="transmembrane region" description="Helical" evidence="8">
    <location>
        <begin position="175"/>
        <end position="194"/>
    </location>
</feature>
<evidence type="ECO:0000256" key="3">
    <source>
        <dbReference type="ARBA" id="ARBA00022448"/>
    </source>
</evidence>
<protein>
    <submittedName>
        <fullName evidence="9">Sodium:solute symporter family protein</fullName>
    </submittedName>
</protein>
<feature type="transmembrane region" description="Helical" evidence="8">
    <location>
        <begin position="248"/>
        <end position="273"/>
    </location>
</feature>
<evidence type="ECO:0000256" key="7">
    <source>
        <dbReference type="RuleBase" id="RU362091"/>
    </source>
</evidence>
<feature type="transmembrane region" description="Helical" evidence="8">
    <location>
        <begin position="65"/>
        <end position="87"/>
    </location>
</feature>
<dbReference type="InterPro" id="IPR001734">
    <property type="entry name" value="Na/solute_symporter"/>
</dbReference>
<comment type="caution">
    <text evidence="9">The sequence shown here is derived from an EMBL/GenBank/DDBJ whole genome shotgun (WGS) entry which is preliminary data.</text>
</comment>
<feature type="transmembrane region" description="Helical" evidence="8">
    <location>
        <begin position="285"/>
        <end position="318"/>
    </location>
</feature>
<evidence type="ECO:0000256" key="4">
    <source>
        <dbReference type="ARBA" id="ARBA00022692"/>
    </source>
</evidence>
<keyword evidence="6 8" id="KW-0472">Membrane</keyword>
<dbReference type="InterPro" id="IPR038377">
    <property type="entry name" value="Na/Glc_symporter_sf"/>
</dbReference>
<feature type="transmembrane region" description="Helical" evidence="8">
    <location>
        <begin position="143"/>
        <end position="163"/>
    </location>
</feature>
<feature type="transmembrane region" description="Helical" evidence="8">
    <location>
        <begin position="399"/>
        <end position="416"/>
    </location>
</feature>
<evidence type="ECO:0000256" key="8">
    <source>
        <dbReference type="SAM" id="Phobius"/>
    </source>
</evidence>
<evidence type="ECO:0000313" key="10">
    <source>
        <dbReference type="Proteomes" id="UP001293791"/>
    </source>
</evidence>
<evidence type="ECO:0000256" key="6">
    <source>
        <dbReference type="ARBA" id="ARBA00023136"/>
    </source>
</evidence>
<dbReference type="PANTHER" id="PTHR48086:SF7">
    <property type="entry name" value="SODIUM-SOLUTE SYMPORTER-RELATED"/>
    <property type="match status" value="1"/>
</dbReference>
<comment type="subcellular location">
    <subcellularLocation>
        <location evidence="1">Membrane</location>
        <topology evidence="1">Multi-pass membrane protein</topology>
    </subcellularLocation>
</comment>
<dbReference type="Gene3D" id="1.20.1730.10">
    <property type="entry name" value="Sodium/glucose cotransporter"/>
    <property type="match status" value="1"/>
</dbReference>
<sequence length="434" mass="48232">MVVITICVSVVGIKSYPKYNNKASELLEYWLMGRRLTLPVFVATLTSTWYGGIFSVTQIAFEHGIYSFISQGVVWYIVYISFALFAVKRLERGNLISIPDLICRKYGHTSGNISAIILFIKSLPITYAISMGAFLHAMFNIDISFGIFLSCLFVTISCMLGGFRGLVFRDIVQFCVMYAGALSVVLFAIYKFGVSEYLSSKLSSNYFSLSGNHQLSAIILWFIVAFSSVFVSPIFYQRCMAASSKKVAKYGVLISTFLWLIFDLCTVLGGMYAKATMPDTNSLYAYLFFGISILPCGFKGLFLAGIIATTLSTLDAFLFVSSSIIAYDLSPKHLRGSKILRIFSTIACGFCVFIISIFAGENMEAVIIAFEICSCAPLIIPILFSYLFKRNFILNDAQCTSSILLCVISICVLRLLKYEMDYIFLGTVNKGFAK</sequence>
<dbReference type="EMBL" id="JARGYT010000003">
    <property type="protein sequence ID" value="MDZ5761762.1"/>
    <property type="molecule type" value="Genomic_DNA"/>
</dbReference>
<keyword evidence="4 8" id="KW-0812">Transmembrane</keyword>
<proteinExistence type="inferred from homology"/>
<accession>A0ABU5L6L0</accession>
<dbReference type="Pfam" id="PF00474">
    <property type="entry name" value="SSF"/>
    <property type="match status" value="1"/>
</dbReference>
<organism evidence="9 10">
    <name type="scientific">Candidatus Cyrtobacter comes</name>
    <dbReference type="NCBI Taxonomy" id="675776"/>
    <lineage>
        <taxon>Bacteria</taxon>
        <taxon>Pseudomonadati</taxon>
        <taxon>Pseudomonadota</taxon>
        <taxon>Alphaproteobacteria</taxon>
        <taxon>Rickettsiales</taxon>
        <taxon>Candidatus Midichloriaceae</taxon>
        <taxon>Candidatus Cyrtobacter</taxon>
    </lineage>
</organism>
<keyword evidence="3" id="KW-0813">Transport</keyword>
<feature type="transmembrane region" description="Helical" evidence="8">
    <location>
        <begin position="365"/>
        <end position="387"/>
    </location>
</feature>
<feature type="transmembrane region" description="Helical" evidence="8">
    <location>
        <begin position="214"/>
        <end position="236"/>
    </location>
</feature>
<dbReference type="Proteomes" id="UP001293791">
    <property type="component" value="Unassembled WGS sequence"/>
</dbReference>
<evidence type="ECO:0000313" key="9">
    <source>
        <dbReference type="EMBL" id="MDZ5761762.1"/>
    </source>
</evidence>
<reference evidence="9 10" key="1">
    <citation type="submission" date="2023-02" db="EMBL/GenBank/DDBJ databases">
        <title>Host association and intracellularity evolved multiple times independently in the Rickettsiales.</title>
        <authorList>
            <person name="Castelli M."/>
            <person name="Nardi T."/>
            <person name="Gammuto L."/>
            <person name="Bellinzona G."/>
            <person name="Sabaneyeva E."/>
            <person name="Potekhin A."/>
            <person name="Serra V."/>
            <person name="Petroni G."/>
            <person name="Sassera D."/>
        </authorList>
    </citation>
    <scope>NUCLEOTIDE SEQUENCE [LARGE SCALE GENOMIC DNA]</scope>
    <source>
        <strain evidence="9 10">BOD18</strain>
    </source>
</reference>
<keyword evidence="10" id="KW-1185">Reference proteome</keyword>
<dbReference type="InterPro" id="IPR050277">
    <property type="entry name" value="Sodium:Solute_Symporter"/>
</dbReference>
<name>A0ABU5L6L0_9RICK</name>
<dbReference type="PROSITE" id="PS50283">
    <property type="entry name" value="NA_SOLUT_SYMP_3"/>
    <property type="match status" value="1"/>
</dbReference>
<evidence type="ECO:0000256" key="2">
    <source>
        <dbReference type="ARBA" id="ARBA00006434"/>
    </source>
</evidence>
<evidence type="ECO:0000256" key="5">
    <source>
        <dbReference type="ARBA" id="ARBA00022989"/>
    </source>
</evidence>
<keyword evidence="5 8" id="KW-1133">Transmembrane helix</keyword>
<gene>
    <name evidence="9" type="ORF">Cyrtocomes_00120</name>
</gene>